<dbReference type="KEGG" id="sdyn:Mal52_16620"/>
<feature type="transmembrane region" description="Helical" evidence="2">
    <location>
        <begin position="22"/>
        <end position="45"/>
    </location>
</feature>
<sequence length="55" mass="5972">MSPRSSSSRRTKKKPQGPPPEADIYVALLFVSVAALMTGIGFLWVELDAYGFTSP</sequence>
<keyword evidence="4" id="KW-1185">Reference proteome</keyword>
<evidence type="ECO:0000256" key="1">
    <source>
        <dbReference type="SAM" id="MobiDB-lite"/>
    </source>
</evidence>
<reference evidence="3 4" key="1">
    <citation type="submission" date="2019-02" db="EMBL/GenBank/DDBJ databases">
        <title>Deep-cultivation of Planctomycetes and their phenomic and genomic characterization uncovers novel biology.</title>
        <authorList>
            <person name="Wiegand S."/>
            <person name="Jogler M."/>
            <person name="Boedeker C."/>
            <person name="Pinto D."/>
            <person name="Vollmers J."/>
            <person name="Rivas-Marin E."/>
            <person name="Kohn T."/>
            <person name="Peeters S.H."/>
            <person name="Heuer A."/>
            <person name="Rast P."/>
            <person name="Oberbeckmann S."/>
            <person name="Bunk B."/>
            <person name="Jeske O."/>
            <person name="Meyerdierks A."/>
            <person name="Storesund J.E."/>
            <person name="Kallscheuer N."/>
            <person name="Luecker S."/>
            <person name="Lage O.M."/>
            <person name="Pohl T."/>
            <person name="Merkel B.J."/>
            <person name="Hornburger P."/>
            <person name="Mueller R.-W."/>
            <person name="Bruemmer F."/>
            <person name="Labrenz M."/>
            <person name="Spormann A.M."/>
            <person name="Op den Camp H."/>
            <person name="Overmann J."/>
            <person name="Amann R."/>
            <person name="Jetten M.S.M."/>
            <person name="Mascher T."/>
            <person name="Medema M.H."/>
            <person name="Devos D.P."/>
            <person name="Kaster A.-K."/>
            <person name="Ovreas L."/>
            <person name="Rohde M."/>
            <person name="Galperin M.Y."/>
            <person name="Jogler C."/>
        </authorList>
    </citation>
    <scope>NUCLEOTIDE SEQUENCE [LARGE SCALE GENOMIC DNA]</scope>
    <source>
        <strain evidence="3 4">Mal52</strain>
    </source>
</reference>
<keyword evidence="2" id="KW-0472">Membrane</keyword>
<evidence type="ECO:0000313" key="3">
    <source>
        <dbReference type="EMBL" id="QDU43190.1"/>
    </source>
</evidence>
<accession>A0A517ZL18</accession>
<keyword evidence="2" id="KW-1133">Transmembrane helix</keyword>
<dbReference type="Proteomes" id="UP000319383">
    <property type="component" value="Chromosome"/>
</dbReference>
<dbReference type="AlphaFoldDB" id="A0A517ZL18"/>
<gene>
    <name evidence="3" type="ORF">Mal52_16620</name>
</gene>
<proteinExistence type="predicted"/>
<protein>
    <submittedName>
        <fullName evidence="3">Uncharacterized protein</fullName>
    </submittedName>
</protein>
<evidence type="ECO:0000313" key="4">
    <source>
        <dbReference type="Proteomes" id="UP000319383"/>
    </source>
</evidence>
<feature type="region of interest" description="Disordered" evidence="1">
    <location>
        <begin position="1"/>
        <end position="21"/>
    </location>
</feature>
<organism evidence="3 4">
    <name type="scientific">Symmachiella dynata</name>
    <dbReference type="NCBI Taxonomy" id="2527995"/>
    <lineage>
        <taxon>Bacteria</taxon>
        <taxon>Pseudomonadati</taxon>
        <taxon>Planctomycetota</taxon>
        <taxon>Planctomycetia</taxon>
        <taxon>Planctomycetales</taxon>
        <taxon>Planctomycetaceae</taxon>
        <taxon>Symmachiella</taxon>
    </lineage>
</organism>
<keyword evidence="2" id="KW-0812">Transmembrane</keyword>
<name>A0A517ZL18_9PLAN</name>
<dbReference type="RefSeq" id="WP_197534049.1">
    <property type="nucleotide sequence ID" value="NZ_CAXBED010000315.1"/>
</dbReference>
<evidence type="ECO:0000256" key="2">
    <source>
        <dbReference type="SAM" id="Phobius"/>
    </source>
</evidence>
<dbReference type="EMBL" id="CP036276">
    <property type="protein sequence ID" value="QDU43190.1"/>
    <property type="molecule type" value="Genomic_DNA"/>
</dbReference>